<accession>A0A845QYP3</accession>
<evidence type="ECO:0000313" key="3">
    <source>
        <dbReference type="Proteomes" id="UP000467132"/>
    </source>
</evidence>
<name>A0A845QYP3_9CLOT</name>
<dbReference type="Proteomes" id="UP000467132">
    <property type="component" value="Unassembled WGS sequence"/>
</dbReference>
<dbReference type="NCBIfam" id="TIGR02860">
    <property type="entry name" value="spore_IV_B"/>
    <property type="match status" value="1"/>
</dbReference>
<dbReference type="InterPro" id="IPR008763">
    <property type="entry name" value="Peptidase_S55"/>
</dbReference>
<dbReference type="OrthoDB" id="9765242at2"/>
<reference evidence="2 3" key="1">
    <citation type="submission" date="2018-08" db="EMBL/GenBank/DDBJ databases">
        <title>Murine metabolic-syndrome-specific gut microbial biobank.</title>
        <authorList>
            <person name="Liu C."/>
        </authorList>
    </citation>
    <scope>NUCLEOTIDE SEQUENCE [LARGE SCALE GENOMIC DNA]</scope>
    <source>
        <strain evidence="2 3">583</strain>
    </source>
</reference>
<dbReference type="Pfam" id="PF13180">
    <property type="entry name" value="PDZ_2"/>
    <property type="match status" value="1"/>
</dbReference>
<gene>
    <name evidence="2" type="primary">spoIVB</name>
    <name evidence="2" type="ORF">D3Z33_07150</name>
</gene>
<dbReference type="PROSITE" id="PS51494">
    <property type="entry name" value="SPOIVB"/>
    <property type="match status" value="1"/>
</dbReference>
<dbReference type="GO" id="GO:0016787">
    <property type="term" value="F:hydrolase activity"/>
    <property type="evidence" value="ECO:0007669"/>
    <property type="project" value="UniProtKB-KW"/>
</dbReference>
<dbReference type="EMBL" id="QXXA01000007">
    <property type="protein sequence ID" value="NBI06636.1"/>
    <property type="molecule type" value="Genomic_DNA"/>
</dbReference>
<proteinExistence type="predicted"/>
<dbReference type="Gene3D" id="2.30.42.10">
    <property type="match status" value="1"/>
</dbReference>
<dbReference type="InterPro" id="IPR036034">
    <property type="entry name" value="PDZ_sf"/>
</dbReference>
<comment type="caution">
    <text evidence="2">The sequence shown here is derived from an EMBL/GenBank/DDBJ whole genome shotgun (WGS) entry which is preliminary data.</text>
</comment>
<dbReference type="SUPFAM" id="SSF50156">
    <property type="entry name" value="PDZ domain-like"/>
    <property type="match status" value="1"/>
</dbReference>
<dbReference type="InterPro" id="IPR001478">
    <property type="entry name" value="PDZ"/>
</dbReference>
<dbReference type="EC" id="3.4.21.116" evidence="2"/>
<feature type="domain" description="Peptidase S55" evidence="1">
    <location>
        <begin position="185"/>
        <end position="424"/>
    </location>
</feature>
<dbReference type="AlphaFoldDB" id="A0A845QYP3"/>
<dbReference type="SMART" id="SM00228">
    <property type="entry name" value="PDZ"/>
    <property type="match status" value="1"/>
</dbReference>
<keyword evidence="2" id="KW-0378">Hydrolase</keyword>
<sequence length="440" mass="48925">MILLTCSIYLLQIVNLYKIPSEVNIFEGGKKDINLLLPFTINNKLDSKNNILKIENSKNDSKFNTSNKYSLKSKKIGSTNLNIKLLGLFPVKTVQVNIMDRIKLQPGGQSIGVKLKTEGVLIVALSDIKGEDGKNYTPGIESGLKIGDSILEINDVKVKDSYHVIDLLNDIQDSKIKLKIKRNEEELIKHIIPIKSKEDGIYRIGLWVRDKTAGIGTLTFYDKKTKKFAALGHGISDIDTGKLMNISGGEILEASISSIEQGTKGHPGELKGMFFESQNLLGNIEKNTSLGIYGTINKEMNNSYYKDSIPIALQHEVKKGKAYILSTIGNKDVNKYEVEIVKKETQANIAPKSMTVKITDKKLLSKTGGIVQGMSGSPIIQDGKIIGAITHVFVNDPTKGYGLYIEWMLEESGILKNDIGMQKIREIPYFFVEKCKKKIR</sequence>
<organism evidence="2 3">
    <name type="scientific">Senegalia massiliensis</name>
    <dbReference type="NCBI Taxonomy" id="1720316"/>
    <lineage>
        <taxon>Bacteria</taxon>
        <taxon>Bacillati</taxon>
        <taxon>Bacillota</taxon>
        <taxon>Clostridia</taxon>
        <taxon>Eubacteriales</taxon>
        <taxon>Clostridiaceae</taxon>
        <taxon>Senegalia</taxon>
    </lineage>
</organism>
<dbReference type="Pfam" id="PF05580">
    <property type="entry name" value="Peptidase_S55"/>
    <property type="match status" value="1"/>
</dbReference>
<keyword evidence="3" id="KW-1185">Reference proteome</keyword>
<dbReference type="InterPro" id="IPR014219">
    <property type="entry name" value="SpoIVB"/>
</dbReference>
<evidence type="ECO:0000259" key="1">
    <source>
        <dbReference type="PROSITE" id="PS51494"/>
    </source>
</evidence>
<protein>
    <submittedName>
        <fullName evidence="2">SpoIVB peptidase</fullName>
        <ecNumber evidence="2">3.4.21.116</ecNumber>
    </submittedName>
</protein>
<evidence type="ECO:0000313" key="2">
    <source>
        <dbReference type="EMBL" id="NBI06636.1"/>
    </source>
</evidence>